<keyword evidence="3" id="KW-1185">Reference proteome</keyword>
<accession>A0ABX0D8W7</accession>
<name>A0ABX0D8W7_9MICC</name>
<feature type="compositionally biased region" description="Polar residues" evidence="1">
    <location>
        <begin position="147"/>
        <end position="158"/>
    </location>
</feature>
<proteinExistence type="predicted"/>
<dbReference type="PROSITE" id="PS51257">
    <property type="entry name" value="PROKAR_LIPOPROTEIN"/>
    <property type="match status" value="1"/>
</dbReference>
<evidence type="ECO:0000313" key="3">
    <source>
        <dbReference type="Proteomes" id="UP000479226"/>
    </source>
</evidence>
<comment type="caution">
    <text evidence="2">The sequence shown here is derived from an EMBL/GenBank/DDBJ whole genome shotgun (WGS) entry which is preliminary data.</text>
</comment>
<dbReference type="EMBL" id="JAAKZI010000010">
    <property type="protein sequence ID" value="NGN83338.1"/>
    <property type="molecule type" value="Genomic_DNA"/>
</dbReference>
<evidence type="ECO:0000313" key="2">
    <source>
        <dbReference type="EMBL" id="NGN83338.1"/>
    </source>
</evidence>
<reference evidence="2 3" key="1">
    <citation type="submission" date="2020-02" db="EMBL/GenBank/DDBJ databases">
        <title>Genome sequence of the type strain DSM 27180 of Arthrobacter silviterrae.</title>
        <authorList>
            <person name="Gao J."/>
            <person name="Sun J."/>
        </authorList>
    </citation>
    <scope>NUCLEOTIDE SEQUENCE [LARGE SCALE GENOMIC DNA]</scope>
    <source>
        <strain evidence="2 3">DSM 27180</strain>
    </source>
</reference>
<gene>
    <name evidence="2" type="ORF">G6N77_07670</name>
</gene>
<feature type="region of interest" description="Disordered" evidence="1">
    <location>
        <begin position="122"/>
        <end position="164"/>
    </location>
</feature>
<dbReference type="InterPro" id="IPR029068">
    <property type="entry name" value="Glyas_Bleomycin-R_OHBP_Dase"/>
</dbReference>
<dbReference type="SUPFAM" id="SSF54593">
    <property type="entry name" value="Glyoxalase/Bleomycin resistance protein/Dihydroxybiphenyl dioxygenase"/>
    <property type="match status" value="2"/>
</dbReference>
<dbReference type="RefSeq" id="WP_165181444.1">
    <property type="nucleotide sequence ID" value="NZ_JAAKZI010000010.1"/>
</dbReference>
<evidence type="ECO:0000256" key="1">
    <source>
        <dbReference type="SAM" id="MobiDB-lite"/>
    </source>
</evidence>
<feature type="region of interest" description="Disordered" evidence="1">
    <location>
        <begin position="45"/>
        <end position="74"/>
    </location>
</feature>
<dbReference type="Proteomes" id="UP000479226">
    <property type="component" value="Unassembled WGS sequence"/>
</dbReference>
<feature type="compositionally biased region" description="Low complexity" evidence="1">
    <location>
        <begin position="122"/>
        <end position="146"/>
    </location>
</feature>
<organism evidence="2 3">
    <name type="scientific">Arthrobacter silviterrae</name>
    <dbReference type="NCBI Taxonomy" id="2026658"/>
    <lineage>
        <taxon>Bacteria</taxon>
        <taxon>Bacillati</taxon>
        <taxon>Actinomycetota</taxon>
        <taxon>Actinomycetes</taxon>
        <taxon>Micrococcales</taxon>
        <taxon>Micrococcaceae</taxon>
        <taxon>Arthrobacter</taxon>
    </lineage>
</organism>
<protein>
    <recommendedName>
        <fullName evidence="4">VOC family protein</fullName>
    </recommendedName>
</protein>
<sequence>MLRVRPILSTSALDDHAALLSALGLGCTENHTDWRVFDSGRGKVGLHRTAPGNDGGRQDTSTADDGGRRDGSVQLGFEIRDRDIFVRRTLADGTRAELLETPHGPSARVTAPDGFTFLADPVVDPAVDPANPGPGPNTAGPGPVNPHTRQSSAVQNSPARPGPPTVVQLWHTPDVDAARKVLADIGARLLPPRPDGTGGSRFQAKNGGLVEVHPGGVAGVGLCLEFPAEPAALKTWLTAAGLTAAPAPGPAGSSFRVHTPGGAAIWVRAGGFMG</sequence>
<evidence type="ECO:0008006" key="4">
    <source>
        <dbReference type="Google" id="ProtNLM"/>
    </source>
</evidence>